<dbReference type="EMBL" id="BAABFB010000052">
    <property type="protein sequence ID" value="GAA4483419.1"/>
    <property type="molecule type" value="Genomic_DNA"/>
</dbReference>
<evidence type="ECO:0000313" key="2">
    <source>
        <dbReference type="Proteomes" id="UP001501183"/>
    </source>
</evidence>
<comment type="caution">
    <text evidence="1">The sequence shown here is derived from an EMBL/GenBank/DDBJ whole genome shotgun (WGS) entry which is preliminary data.</text>
</comment>
<reference evidence="2" key="1">
    <citation type="journal article" date="2019" name="Int. J. Syst. Evol. Microbiol.">
        <title>The Global Catalogue of Microorganisms (GCM) 10K type strain sequencing project: providing services to taxonomists for standard genome sequencing and annotation.</title>
        <authorList>
            <consortium name="The Broad Institute Genomics Platform"/>
            <consortium name="The Broad Institute Genome Sequencing Center for Infectious Disease"/>
            <person name="Wu L."/>
            <person name="Ma J."/>
        </authorList>
    </citation>
    <scope>NUCLEOTIDE SEQUENCE [LARGE SCALE GENOMIC DNA]</scope>
    <source>
        <strain evidence="2">JCM 32206</strain>
    </source>
</reference>
<dbReference type="Proteomes" id="UP001501183">
    <property type="component" value="Unassembled WGS sequence"/>
</dbReference>
<sequence>MRLFRLACEYLISMWVIRPGPVTARRRVAAHARAQAKRETSDRLAYEFTPKRYTQVDALPAVDPAIGMTR</sequence>
<organism evidence="1 2">
    <name type="scientific">Rhodococcus olei</name>
    <dbReference type="NCBI Taxonomy" id="2161675"/>
    <lineage>
        <taxon>Bacteria</taxon>
        <taxon>Bacillati</taxon>
        <taxon>Actinomycetota</taxon>
        <taxon>Actinomycetes</taxon>
        <taxon>Mycobacteriales</taxon>
        <taxon>Nocardiaceae</taxon>
        <taxon>Rhodococcus</taxon>
    </lineage>
</organism>
<name>A0ABP8PAM1_9NOCA</name>
<gene>
    <name evidence="1" type="ORF">GCM10023094_34940</name>
</gene>
<evidence type="ECO:0000313" key="1">
    <source>
        <dbReference type="EMBL" id="GAA4483419.1"/>
    </source>
</evidence>
<protein>
    <submittedName>
        <fullName evidence="1">Uncharacterized protein</fullName>
    </submittedName>
</protein>
<accession>A0ABP8PAM1</accession>
<keyword evidence="2" id="KW-1185">Reference proteome</keyword>
<proteinExistence type="predicted"/>